<gene>
    <name evidence="1" type="ORF">UFOVP420_29</name>
</gene>
<organism evidence="1">
    <name type="scientific">uncultured Caudovirales phage</name>
    <dbReference type="NCBI Taxonomy" id="2100421"/>
    <lineage>
        <taxon>Viruses</taxon>
        <taxon>Duplodnaviria</taxon>
        <taxon>Heunggongvirae</taxon>
        <taxon>Uroviricota</taxon>
        <taxon>Caudoviricetes</taxon>
        <taxon>Peduoviridae</taxon>
        <taxon>Maltschvirus</taxon>
        <taxon>Maltschvirus maltsch</taxon>
    </lineage>
</organism>
<accession>A0A6J5M902</accession>
<evidence type="ECO:0008006" key="2">
    <source>
        <dbReference type="Google" id="ProtNLM"/>
    </source>
</evidence>
<dbReference type="EMBL" id="LR796394">
    <property type="protein sequence ID" value="CAB4141650.1"/>
    <property type="molecule type" value="Genomic_DNA"/>
</dbReference>
<protein>
    <recommendedName>
        <fullName evidence="2">HNHc domain containing protein</fullName>
    </recommendedName>
</protein>
<proteinExistence type="predicted"/>
<sequence length="174" mass="20253">MTGEQAKICKGCGESKALSLFHKHKQMADGHLNFCKSCFYAKSKARRLANPEQRKEEYKRLSERLGRMTRQEYNEKRIKNGKGRKVSSNLYAQKRRARLESSPMSELDVFVVEEAYRLREVRKLVTKFDWHVDHIVPLNHKKACGLHNAHNLQVVPAVWNLTKSHSNMDKYLGV</sequence>
<reference evidence="1" key="1">
    <citation type="submission" date="2020-04" db="EMBL/GenBank/DDBJ databases">
        <authorList>
            <person name="Chiriac C."/>
            <person name="Salcher M."/>
            <person name="Ghai R."/>
            <person name="Kavagutti S V."/>
        </authorList>
    </citation>
    <scope>NUCLEOTIDE SEQUENCE</scope>
</reference>
<evidence type="ECO:0000313" key="1">
    <source>
        <dbReference type="EMBL" id="CAB4141650.1"/>
    </source>
</evidence>
<name>A0A6J5M902_9CAUD</name>